<comment type="similarity">
    <text evidence="1 3">Belongs to the N-Me-Phe pilin family.</text>
</comment>
<evidence type="ECO:0000256" key="1">
    <source>
        <dbReference type="ARBA" id="ARBA00005233"/>
    </source>
</evidence>
<evidence type="ECO:0000313" key="5">
    <source>
        <dbReference type="EMBL" id="NNH38072.1"/>
    </source>
</evidence>
<evidence type="ECO:0000256" key="2">
    <source>
        <dbReference type="ARBA" id="ARBA00022481"/>
    </source>
</evidence>
<sequence length="148" mass="15627">MQKGFTLIELMIVVAIIGVLSAIAIPAYQDYIARAQVSEAITLSSQYKISISHSYSQTGTCPTLAEVGLTSPTDGGGKYVNSINTITQTGTICAVEFTFKNNGVSSSLQSKHLALALISQTADLGASSWSCTSKDILQKYLPQTCLGV</sequence>
<evidence type="ECO:0000256" key="4">
    <source>
        <dbReference type="SAM" id="Phobius"/>
    </source>
</evidence>
<keyword evidence="4" id="KW-0812">Transmembrane</keyword>
<dbReference type="PANTHER" id="PTHR30093">
    <property type="entry name" value="GENERAL SECRETION PATHWAY PROTEIN G"/>
    <property type="match status" value="1"/>
</dbReference>
<dbReference type="PROSITE" id="PS00409">
    <property type="entry name" value="PROKAR_NTER_METHYL"/>
    <property type="match status" value="1"/>
</dbReference>
<dbReference type="GO" id="GO:0007155">
    <property type="term" value="P:cell adhesion"/>
    <property type="evidence" value="ECO:0007669"/>
    <property type="project" value="InterPro"/>
</dbReference>
<dbReference type="EMBL" id="JABERH010000015">
    <property type="protein sequence ID" value="NNH38072.1"/>
    <property type="molecule type" value="Genomic_DNA"/>
</dbReference>
<comment type="caution">
    <text evidence="5">The sequence shown here is derived from an EMBL/GenBank/DDBJ whole genome shotgun (WGS) entry which is preliminary data.</text>
</comment>
<keyword evidence="4" id="KW-1133">Transmembrane helix</keyword>
<dbReference type="SUPFAM" id="SSF54523">
    <property type="entry name" value="Pili subunits"/>
    <property type="match status" value="1"/>
</dbReference>
<evidence type="ECO:0000256" key="3">
    <source>
        <dbReference type="RuleBase" id="RU000389"/>
    </source>
</evidence>
<proteinExistence type="inferred from homology"/>
<accession>A0A8E4FCD6</accession>
<dbReference type="Gene3D" id="3.30.700.10">
    <property type="entry name" value="Glycoprotein, Type 4 Pilin"/>
    <property type="match status" value="1"/>
</dbReference>
<keyword evidence="2" id="KW-0488">Methylation</keyword>
<dbReference type="InterPro" id="IPR001082">
    <property type="entry name" value="Pilin"/>
</dbReference>
<feature type="transmembrane region" description="Helical" evidence="4">
    <location>
        <begin position="7"/>
        <end position="28"/>
    </location>
</feature>
<protein>
    <submittedName>
        <fullName evidence="5">Pilin</fullName>
    </submittedName>
</protein>
<keyword evidence="3" id="KW-0281">Fimbrium</keyword>
<dbReference type="InterPro" id="IPR045584">
    <property type="entry name" value="Pilin-like"/>
</dbReference>
<dbReference type="Pfam" id="PF00114">
    <property type="entry name" value="Pilin"/>
    <property type="match status" value="1"/>
</dbReference>
<dbReference type="GO" id="GO:0009289">
    <property type="term" value="C:pilus"/>
    <property type="evidence" value="ECO:0007669"/>
    <property type="project" value="InterPro"/>
</dbReference>
<reference evidence="5 6" key="1">
    <citation type="submission" date="2020-04" db="EMBL/GenBank/DDBJ databases">
        <title>Acinetobacter Taxon 24.</title>
        <authorList>
            <person name="Nemec A."/>
            <person name="Radolfova-Krizova L."/>
            <person name="Higgins P.G."/>
            <person name="Spanelova P."/>
        </authorList>
    </citation>
    <scope>NUCLEOTIDE SEQUENCE [LARGE SCALE GENOMIC DNA]</scope>
    <source>
        <strain evidence="5 6">ANC 4280</strain>
    </source>
</reference>
<organism evidence="5 6">
    <name type="scientific">Acinetobacter terrae</name>
    <dbReference type="NCBI Taxonomy" id="2731247"/>
    <lineage>
        <taxon>Bacteria</taxon>
        <taxon>Pseudomonadati</taxon>
        <taxon>Pseudomonadota</taxon>
        <taxon>Gammaproteobacteria</taxon>
        <taxon>Moraxellales</taxon>
        <taxon>Moraxellaceae</taxon>
        <taxon>Acinetobacter</taxon>
        <taxon>Acinetobacter Taxon 24</taxon>
    </lineage>
</organism>
<evidence type="ECO:0000313" key="6">
    <source>
        <dbReference type="Proteomes" id="UP000532147"/>
    </source>
</evidence>
<dbReference type="Proteomes" id="UP000532147">
    <property type="component" value="Unassembled WGS sequence"/>
</dbReference>
<dbReference type="RefSeq" id="WP_171534108.1">
    <property type="nucleotide sequence ID" value="NZ_JABERH010000015.1"/>
</dbReference>
<dbReference type="NCBIfam" id="TIGR02532">
    <property type="entry name" value="IV_pilin_GFxxxE"/>
    <property type="match status" value="1"/>
</dbReference>
<dbReference type="PANTHER" id="PTHR30093:SF34">
    <property type="entry name" value="PREPILIN PEPTIDASE-DEPENDENT PROTEIN D"/>
    <property type="match status" value="1"/>
</dbReference>
<dbReference type="InterPro" id="IPR012902">
    <property type="entry name" value="N_methyl_site"/>
</dbReference>
<keyword evidence="4" id="KW-0472">Membrane</keyword>
<dbReference type="Pfam" id="PF07963">
    <property type="entry name" value="N_methyl"/>
    <property type="match status" value="1"/>
</dbReference>
<dbReference type="AlphaFoldDB" id="A0A8E4FCD6"/>
<gene>
    <name evidence="5" type="ORF">HLH11_05250</name>
</gene>
<name>A0A8E4FCD6_9GAMM</name>